<sequence>MESKLTTFFALLVCMGINMMHCESYYSESSSNHYTQELTEKESHLHFYYFDIHAGENASAVVVVMVLKTHHQQHHLEECGPLTTL</sequence>
<dbReference type="Gramene" id="OIW02918">
    <property type="protein sequence ID" value="OIW02918"/>
    <property type="gene ID" value="TanjilG_29694"/>
</dbReference>
<evidence type="ECO:0000313" key="3">
    <source>
        <dbReference type="Proteomes" id="UP000188354"/>
    </source>
</evidence>
<gene>
    <name evidence="2" type="ORF">TanjilG_29694</name>
</gene>
<name>A0A4P1R601_LUPAN</name>
<keyword evidence="1" id="KW-0732">Signal</keyword>
<feature type="chain" id="PRO_5020035462" description="Dirigent protein" evidence="1">
    <location>
        <begin position="23"/>
        <end position="85"/>
    </location>
</feature>
<feature type="signal peptide" evidence="1">
    <location>
        <begin position="1"/>
        <end position="22"/>
    </location>
</feature>
<dbReference type="Proteomes" id="UP000188354">
    <property type="component" value="Chromosome LG11"/>
</dbReference>
<reference evidence="2 3" key="1">
    <citation type="journal article" date="2017" name="Plant Biotechnol. J.">
        <title>A comprehensive draft genome sequence for lupin (Lupinus angustifolius), an emerging health food: insights into plant-microbe interactions and legume evolution.</title>
        <authorList>
            <person name="Hane J.K."/>
            <person name="Ming Y."/>
            <person name="Kamphuis L.G."/>
            <person name="Nelson M.N."/>
            <person name="Garg G."/>
            <person name="Atkins C.A."/>
            <person name="Bayer P.E."/>
            <person name="Bravo A."/>
            <person name="Bringans S."/>
            <person name="Cannon S."/>
            <person name="Edwards D."/>
            <person name="Foley R."/>
            <person name="Gao L.L."/>
            <person name="Harrison M.J."/>
            <person name="Huang W."/>
            <person name="Hurgobin B."/>
            <person name="Li S."/>
            <person name="Liu C.W."/>
            <person name="McGrath A."/>
            <person name="Morahan G."/>
            <person name="Murray J."/>
            <person name="Weller J."/>
            <person name="Jian J."/>
            <person name="Singh K.B."/>
        </authorList>
    </citation>
    <scope>NUCLEOTIDE SEQUENCE [LARGE SCALE GENOMIC DNA]</scope>
    <source>
        <strain evidence="3">cv. Tanjil</strain>
        <tissue evidence="2">Whole plant</tissue>
    </source>
</reference>
<evidence type="ECO:0008006" key="4">
    <source>
        <dbReference type="Google" id="ProtNLM"/>
    </source>
</evidence>
<protein>
    <recommendedName>
        <fullName evidence="4">Dirigent protein</fullName>
    </recommendedName>
</protein>
<organism evidence="2 3">
    <name type="scientific">Lupinus angustifolius</name>
    <name type="common">Narrow-leaved blue lupine</name>
    <dbReference type="NCBI Taxonomy" id="3871"/>
    <lineage>
        <taxon>Eukaryota</taxon>
        <taxon>Viridiplantae</taxon>
        <taxon>Streptophyta</taxon>
        <taxon>Embryophyta</taxon>
        <taxon>Tracheophyta</taxon>
        <taxon>Spermatophyta</taxon>
        <taxon>Magnoliopsida</taxon>
        <taxon>eudicotyledons</taxon>
        <taxon>Gunneridae</taxon>
        <taxon>Pentapetalae</taxon>
        <taxon>rosids</taxon>
        <taxon>fabids</taxon>
        <taxon>Fabales</taxon>
        <taxon>Fabaceae</taxon>
        <taxon>Papilionoideae</taxon>
        <taxon>50 kb inversion clade</taxon>
        <taxon>genistoids sensu lato</taxon>
        <taxon>core genistoids</taxon>
        <taxon>Genisteae</taxon>
        <taxon>Lupinus</taxon>
    </lineage>
</organism>
<dbReference type="EMBL" id="CM007371">
    <property type="protein sequence ID" value="OIW02918.1"/>
    <property type="molecule type" value="Genomic_DNA"/>
</dbReference>
<evidence type="ECO:0000256" key="1">
    <source>
        <dbReference type="SAM" id="SignalP"/>
    </source>
</evidence>
<accession>A0A4P1R601</accession>
<dbReference type="AlphaFoldDB" id="A0A4P1R601"/>
<keyword evidence="3" id="KW-1185">Reference proteome</keyword>
<proteinExistence type="predicted"/>
<evidence type="ECO:0000313" key="2">
    <source>
        <dbReference type="EMBL" id="OIW02918.1"/>
    </source>
</evidence>